<keyword evidence="1" id="KW-0119">Carbohydrate metabolism</keyword>
<dbReference type="Proteomes" id="UP000886803">
    <property type="component" value="Unassembled WGS sequence"/>
</dbReference>
<protein>
    <submittedName>
        <fullName evidence="3">Glucosamine-6-phosphate deaminase</fullName>
    </submittedName>
</protein>
<comment type="caution">
    <text evidence="3">The sequence shown here is derived from an EMBL/GenBank/DDBJ whole genome shotgun (WGS) entry which is preliminary data.</text>
</comment>
<dbReference type="GO" id="GO:0004342">
    <property type="term" value="F:glucosamine-6-phosphate deaminase activity"/>
    <property type="evidence" value="ECO:0007669"/>
    <property type="project" value="InterPro"/>
</dbReference>
<dbReference type="SUPFAM" id="SSF100950">
    <property type="entry name" value="NagB/RpiA/CoA transferase-like"/>
    <property type="match status" value="1"/>
</dbReference>
<evidence type="ECO:0000313" key="4">
    <source>
        <dbReference type="Proteomes" id="UP000886803"/>
    </source>
</evidence>
<reference evidence="3" key="1">
    <citation type="journal article" date="2021" name="PeerJ">
        <title>Extensive microbial diversity within the chicken gut microbiome revealed by metagenomics and culture.</title>
        <authorList>
            <person name="Gilroy R."/>
            <person name="Ravi A."/>
            <person name="Getino M."/>
            <person name="Pursley I."/>
            <person name="Horton D.L."/>
            <person name="Alikhan N.F."/>
            <person name="Baker D."/>
            <person name="Gharbi K."/>
            <person name="Hall N."/>
            <person name="Watson M."/>
            <person name="Adriaenssens E.M."/>
            <person name="Foster-Nyarko E."/>
            <person name="Jarju S."/>
            <person name="Secka A."/>
            <person name="Antonio M."/>
            <person name="Oren A."/>
            <person name="Chaudhuri R.R."/>
            <person name="La Ragione R."/>
            <person name="Hildebrand F."/>
            <person name="Pallen M.J."/>
        </authorList>
    </citation>
    <scope>NUCLEOTIDE SEQUENCE</scope>
    <source>
        <strain evidence="3">ChiBcec8-13705</strain>
    </source>
</reference>
<gene>
    <name evidence="3" type="ORF">H9945_10290</name>
</gene>
<dbReference type="CDD" id="cd01399">
    <property type="entry name" value="GlcN6P_deaminase"/>
    <property type="match status" value="1"/>
</dbReference>
<dbReference type="GO" id="GO:0006046">
    <property type="term" value="P:N-acetylglucosamine catabolic process"/>
    <property type="evidence" value="ECO:0007669"/>
    <property type="project" value="TreeGrafter"/>
</dbReference>
<dbReference type="AlphaFoldDB" id="A0A9D2S3T1"/>
<dbReference type="InterPro" id="IPR037171">
    <property type="entry name" value="NagB/RpiA_transferase-like"/>
</dbReference>
<dbReference type="EMBL" id="DWYG01000174">
    <property type="protein sequence ID" value="HJB42872.1"/>
    <property type="molecule type" value="Genomic_DNA"/>
</dbReference>
<reference evidence="3" key="2">
    <citation type="submission" date="2021-04" db="EMBL/GenBank/DDBJ databases">
        <authorList>
            <person name="Gilroy R."/>
        </authorList>
    </citation>
    <scope>NUCLEOTIDE SEQUENCE</scope>
    <source>
        <strain evidence="3">ChiBcec8-13705</strain>
    </source>
</reference>
<feature type="domain" description="Glucosamine/galactosamine-6-phosphate isomerase" evidence="2">
    <location>
        <begin position="19"/>
        <end position="241"/>
    </location>
</feature>
<dbReference type="GO" id="GO:0005737">
    <property type="term" value="C:cytoplasm"/>
    <property type="evidence" value="ECO:0007669"/>
    <property type="project" value="TreeGrafter"/>
</dbReference>
<accession>A0A9D2S3T1</accession>
<sequence>MQTVRSFQQDALRVHIYETRAAMGAAAAQDGANLLRTLLATQEEVRVVFAAAPSQNEFLEALCQAPGIDWPRVKAFHMDEYVGLDPTAPQGFGNFLRKRIFGRLPFGLVEYLDGNAADPQAECARYGALLAAAPIDIVFLGIGENGHIAFNDPPVAQFDDPAAVKVVKLDEVCRNQQVHDGCFAALAQVPTHALTLTVPTLAAAKHHLCIVPAETKARAVRDTLEGPIATSCPASILRRCADATLYLDAQSARLLPEA</sequence>
<dbReference type="InterPro" id="IPR006148">
    <property type="entry name" value="Glc/Gal-6P_isomerase"/>
</dbReference>
<evidence type="ECO:0000259" key="2">
    <source>
        <dbReference type="Pfam" id="PF01182"/>
    </source>
</evidence>
<dbReference type="GO" id="GO:0005975">
    <property type="term" value="P:carbohydrate metabolic process"/>
    <property type="evidence" value="ECO:0007669"/>
    <property type="project" value="InterPro"/>
</dbReference>
<dbReference type="PANTHER" id="PTHR11280:SF6">
    <property type="entry name" value="GLUCOSAMINE-6-PHOSPHATE ISOMERASE NAGB"/>
    <property type="match status" value="1"/>
</dbReference>
<dbReference type="Pfam" id="PF01182">
    <property type="entry name" value="Glucosamine_iso"/>
    <property type="match status" value="1"/>
</dbReference>
<evidence type="ECO:0000313" key="3">
    <source>
        <dbReference type="EMBL" id="HJB42872.1"/>
    </source>
</evidence>
<evidence type="ECO:0000256" key="1">
    <source>
        <dbReference type="ARBA" id="ARBA00023277"/>
    </source>
</evidence>
<dbReference type="GO" id="GO:0019262">
    <property type="term" value="P:N-acetylneuraminate catabolic process"/>
    <property type="evidence" value="ECO:0007669"/>
    <property type="project" value="TreeGrafter"/>
</dbReference>
<organism evidence="3 4">
    <name type="scientific">Candidatus Gemmiger avicola</name>
    <dbReference type="NCBI Taxonomy" id="2838605"/>
    <lineage>
        <taxon>Bacteria</taxon>
        <taxon>Bacillati</taxon>
        <taxon>Bacillota</taxon>
        <taxon>Clostridia</taxon>
        <taxon>Eubacteriales</taxon>
        <taxon>Gemmiger</taxon>
    </lineage>
</organism>
<proteinExistence type="predicted"/>
<dbReference type="InterPro" id="IPR004547">
    <property type="entry name" value="Glucosamine6P_isomerase"/>
</dbReference>
<dbReference type="PANTHER" id="PTHR11280">
    <property type="entry name" value="GLUCOSAMINE-6-PHOSPHATE ISOMERASE"/>
    <property type="match status" value="1"/>
</dbReference>
<dbReference type="Gene3D" id="3.40.50.1360">
    <property type="match status" value="1"/>
</dbReference>
<dbReference type="GO" id="GO:0042802">
    <property type="term" value="F:identical protein binding"/>
    <property type="evidence" value="ECO:0007669"/>
    <property type="project" value="TreeGrafter"/>
</dbReference>
<name>A0A9D2S3T1_9FIRM</name>
<dbReference type="GO" id="GO:0006043">
    <property type="term" value="P:glucosamine catabolic process"/>
    <property type="evidence" value="ECO:0007669"/>
    <property type="project" value="TreeGrafter"/>
</dbReference>